<dbReference type="PANTHER" id="PTHR30290:SF38">
    <property type="entry name" value="D,D-DIPEPTIDE-BINDING PERIPLASMIC PROTEIN DDPA-RELATED"/>
    <property type="match status" value="1"/>
</dbReference>
<dbReference type="GO" id="GO:1904680">
    <property type="term" value="F:peptide transmembrane transporter activity"/>
    <property type="evidence" value="ECO:0007669"/>
    <property type="project" value="TreeGrafter"/>
</dbReference>
<dbReference type="GO" id="GO:0043190">
    <property type="term" value="C:ATP-binding cassette (ABC) transporter complex"/>
    <property type="evidence" value="ECO:0007669"/>
    <property type="project" value="InterPro"/>
</dbReference>
<comment type="subcellular location">
    <subcellularLocation>
        <location evidence="1">Periplasm</location>
    </subcellularLocation>
</comment>
<dbReference type="PANTHER" id="PTHR30290">
    <property type="entry name" value="PERIPLASMIC BINDING COMPONENT OF ABC TRANSPORTER"/>
    <property type="match status" value="1"/>
</dbReference>
<feature type="signal peptide" evidence="4">
    <location>
        <begin position="1"/>
        <end position="30"/>
    </location>
</feature>
<dbReference type="Proteomes" id="UP000320653">
    <property type="component" value="Unassembled WGS sequence"/>
</dbReference>
<evidence type="ECO:0000259" key="5">
    <source>
        <dbReference type="Pfam" id="PF00496"/>
    </source>
</evidence>
<comment type="caution">
    <text evidence="6">The sequence shown here is derived from an EMBL/GenBank/DDBJ whole genome shotgun (WGS) entry which is preliminary data.</text>
</comment>
<comment type="similarity">
    <text evidence="2">Belongs to the bacterial solute-binding protein 5 family.</text>
</comment>
<name>A0A561R7V8_9HYPH</name>
<evidence type="ECO:0000256" key="1">
    <source>
        <dbReference type="ARBA" id="ARBA00004418"/>
    </source>
</evidence>
<dbReference type="GO" id="GO:0030288">
    <property type="term" value="C:outer membrane-bounded periplasmic space"/>
    <property type="evidence" value="ECO:0007669"/>
    <property type="project" value="UniProtKB-ARBA"/>
</dbReference>
<reference evidence="6 7" key="1">
    <citation type="submission" date="2019-06" db="EMBL/GenBank/DDBJ databases">
        <title>Sorghum-associated microbial communities from plants grown in Nebraska, USA.</title>
        <authorList>
            <person name="Schachtman D."/>
        </authorList>
    </citation>
    <scope>NUCLEOTIDE SEQUENCE [LARGE SCALE GENOMIC DNA]</scope>
    <source>
        <strain evidence="6 7">1225</strain>
    </source>
</reference>
<dbReference type="RefSeq" id="WP_145632065.1">
    <property type="nucleotide sequence ID" value="NZ_VIWP01000001.1"/>
</dbReference>
<evidence type="ECO:0000256" key="4">
    <source>
        <dbReference type="SAM" id="SignalP"/>
    </source>
</evidence>
<dbReference type="EMBL" id="VIWP01000001">
    <property type="protein sequence ID" value="TWF58707.1"/>
    <property type="molecule type" value="Genomic_DNA"/>
</dbReference>
<evidence type="ECO:0000256" key="2">
    <source>
        <dbReference type="ARBA" id="ARBA00005695"/>
    </source>
</evidence>
<keyword evidence="7" id="KW-1185">Reference proteome</keyword>
<dbReference type="GO" id="GO:0015833">
    <property type="term" value="P:peptide transport"/>
    <property type="evidence" value="ECO:0007669"/>
    <property type="project" value="TreeGrafter"/>
</dbReference>
<evidence type="ECO:0000256" key="3">
    <source>
        <dbReference type="ARBA" id="ARBA00022729"/>
    </source>
</evidence>
<gene>
    <name evidence="6" type="ORF">FHW37_101511</name>
</gene>
<dbReference type="PIRSF" id="PIRSF002741">
    <property type="entry name" value="MppA"/>
    <property type="match status" value="1"/>
</dbReference>
<keyword evidence="3 4" id="KW-0732">Signal</keyword>
<dbReference type="InterPro" id="IPR039424">
    <property type="entry name" value="SBP_5"/>
</dbReference>
<dbReference type="SUPFAM" id="SSF53850">
    <property type="entry name" value="Periplasmic binding protein-like II"/>
    <property type="match status" value="1"/>
</dbReference>
<dbReference type="CDD" id="cd08517">
    <property type="entry name" value="PBP2_NikA_DppA_OppA_like_13"/>
    <property type="match status" value="1"/>
</dbReference>
<dbReference type="OrthoDB" id="9803988at2"/>
<sequence length="530" mass="59060">MKRRGFNKMLLGAGLALPAMSLFRDGVAYAQGAAGGLTAIINPEPPVLVLPINQQIPTGTIGGKIYESLLSYDFELKPQPQLAESWEISEDGLTYTFHLAKKAKWHDGKPFTSADVVFSCNVMLKEVHPRARGVFDRCESITAPDDHTVVFKLKAPFGPFLLAFETSSAPMAPKHIYEGTDYRKNPANDTPIGTGPFKLKEWSRGSHIHLVANEDYYLEGQPVLTEIFYKVVPDGASRSVAMETGEAQLSQFADIEPFDVPRLAAMPNLKMTTKGYEFFSPVLWYELNLRKKPFDDLRFRKAARLLLDPKFIVDKINFGLGKPATGPIASTTKFYDPNVTIYKTDVAAANALLDEMGLKKDANGVRTTIKFLVVPFGEFWTRLAEYFRQAMKQGGIEVVLETTDPGGFAQRVSNWEFDTTSNMLYQNGDPALGVARSYISSNIRKGVMFTNTEGYSNKEVDELFDRAAVLTSDKERAELYSKVQKILVDDLPVLWMTEQQFPTIHDARLENAIDTAIGVNGTFGRARWAS</sequence>
<dbReference type="InterPro" id="IPR030678">
    <property type="entry name" value="Peptide/Ni-bd"/>
</dbReference>
<dbReference type="Pfam" id="PF00496">
    <property type="entry name" value="SBP_bac_5"/>
    <property type="match status" value="1"/>
</dbReference>
<evidence type="ECO:0000313" key="6">
    <source>
        <dbReference type="EMBL" id="TWF58707.1"/>
    </source>
</evidence>
<dbReference type="Gene3D" id="3.40.190.10">
    <property type="entry name" value="Periplasmic binding protein-like II"/>
    <property type="match status" value="1"/>
</dbReference>
<feature type="chain" id="PRO_5022216541" evidence="4">
    <location>
        <begin position="31"/>
        <end position="530"/>
    </location>
</feature>
<protein>
    <submittedName>
        <fullName evidence="6">Peptide/nickel transport system substrate-binding protein</fullName>
    </submittedName>
</protein>
<feature type="domain" description="Solute-binding protein family 5" evidence="5">
    <location>
        <begin position="77"/>
        <end position="432"/>
    </location>
</feature>
<proteinExistence type="inferred from homology"/>
<organism evidence="6 7">
    <name type="scientific">Neorhizobium alkalisoli</name>
    <dbReference type="NCBI Taxonomy" id="528178"/>
    <lineage>
        <taxon>Bacteria</taxon>
        <taxon>Pseudomonadati</taxon>
        <taxon>Pseudomonadota</taxon>
        <taxon>Alphaproteobacteria</taxon>
        <taxon>Hyphomicrobiales</taxon>
        <taxon>Rhizobiaceae</taxon>
        <taxon>Rhizobium/Agrobacterium group</taxon>
        <taxon>Neorhizobium</taxon>
    </lineage>
</organism>
<evidence type="ECO:0000313" key="7">
    <source>
        <dbReference type="Proteomes" id="UP000320653"/>
    </source>
</evidence>
<accession>A0A561R7V8</accession>
<dbReference type="AlphaFoldDB" id="A0A561R7V8"/>
<dbReference type="Gene3D" id="3.10.105.10">
    <property type="entry name" value="Dipeptide-binding Protein, Domain 3"/>
    <property type="match status" value="1"/>
</dbReference>
<dbReference type="InterPro" id="IPR000914">
    <property type="entry name" value="SBP_5_dom"/>
</dbReference>